<reference evidence="16" key="1">
    <citation type="submission" date="2025-08" db="UniProtKB">
        <authorList>
            <consortium name="RefSeq"/>
        </authorList>
    </citation>
    <scope>IDENTIFICATION</scope>
    <source>
        <tissue evidence="16">Gonad</tissue>
    </source>
</reference>
<dbReference type="KEGG" id="bbel:109483338"/>
<dbReference type="FunFam" id="1.20.1070.10:FF:000809">
    <property type="entry name" value="Uncharacterized protein"/>
    <property type="match status" value="1"/>
</dbReference>
<dbReference type="SUPFAM" id="SSF81321">
    <property type="entry name" value="Family A G protein-coupled receptor-like"/>
    <property type="match status" value="1"/>
</dbReference>
<keyword evidence="3 11" id="KW-0812">Transmembrane</keyword>
<proteinExistence type="inferred from homology"/>
<keyword evidence="4 13" id="KW-1133">Transmembrane helix</keyword>
<evidence type="ECO:0000256" key="11">
    <source>
        <dbReference type="RuleBase" id="RU000688"/>
    </source>
</evidence>
<accession>A0A6P5AF54</accession>
<evidence type="ECO:0000256" key="5">
    <source>
        <dbReference type="ARBA" id="ARBA00023040"/>
    </source>
</evidence>
<evidence type="ECO:0000256" key="6">
    <source>
        <dbReference type="ARBA" id="ARBA00023136"/>
    </source>
</evidence>
<evidence type="ECO:0000256" key="4">
    <source>
        <dbReference type="ARBA" id="ARBA00022989"/>
    </source>
</evidence>
<evidence type="ECO:0000256" key="13">
    <source>
        <dbReference type="SAM" id="Phobius"/>
    </source>
</evidence>
<protein>
    <submittedName>
        <fullName evidence="16">Somatostatin receptor type 5-like</fullName>
    </submittedName>
</protein>
<feature type="transmembrane region" description="Helical" evidence="13">
    <location>
        <begin position="157"/>
        <end position="177"/>
    </location>
</feature>
<organism evidence="15 16">
    <name type="scientific">Branchiostoma belcheri</name>
    <name type="common">Amphioxus</name>
    <dbReference type="NCBI Taxonomy" id="7741"/>
    <lineage>
        <taxon>Eukaryota</taxon>
        <taxon>Metazoa</taxon>
        <taxon>Chordata</taxon>
        <taxon>Cephalochordata</taxon>
        <taxon>Leptocardii</taxon>
        <taxon>Amphioxiformes</taxon>
        <taxon>Branchiostomatidae</taxon>
        <taxon>Branchiostoma</taxon>
    </lineage>
</organism>
<feature type="transmembrane region" description="Helical" evidence="13">
    <location>
        <begin position="116"/>
        <end position="136"/>
    </location>
</feature>
<dbReference type="OrthoDB" id="6076970at2759"/>
<keyword evidence="10" id="KW-0449">Lipoprotein</keyword>
<feature type="transmembrane region" description="Helical" evidence="13">
    <location>
        <begin position="251"/>
        <end position="278"/>
    </location>
</feature>
<keyword evidence="15" id="KW-1185">Reference proteome</keyword>
<comment type="subcellular location">
    <subcellularLocation>
        <location evidence="1">Cell membrane</location>
        <topology evidence="1">Multi-pass membrane protein</topology>
    </subcellularLocation>
</comment>
<feature type="transmembrane region" description="Helical" evidence="13">
    <location>
        <begin position="290"/>
        <end position="312"/>
    </location>
</feature>
<keyword evidence="5 11" id="KW-0297">G-protein coupled receptor</keyword>
<dbReference type="InterPro" id="IPR000276">
    <property type="entry name" value="GPCR_Rhodpsn"/>
</dbReference>
<dbReference type="CDD" id="cd14970">
    <property type="entry name" value="7tmA_Opioid_R-like"/>
    <property type="match status" value="1"/>
</dbReference>
<dbReference type="GO" id="GO:0042923">
    <property type="term" value="F:neuropeptide binding"/>
    <property type="evidence" value="ECO:0007669"/>
    <property type="project" value="TreeGrafter"/>
</dbReference>
<evidence type="ECO:0000256" key="12">
    <source>
        <dbReference type="SAM" id="MobiDB-lite"/>
    </source>
</evidence>
<evidence type="ECO:0000256" key="7">
    <source>
        <dbReference type="ARBA" id="ARBA00023139"/>
    </source>
</evidence>
<evidence type="ECO:0000256" key="2">
    <source>
        <dbReference type="ARBA" id="ARBA00022475"/>
    </source>
</evidence>
<keyword evidence="8 11" id="KW-0675">Receptor</keyword>
<evidence type="ECO:0000256" key="9">
    <source>
        <dbReference type="ARBA" id="ARBA00023224"/>
    </source>
</evidence>
<evidence type="ECO:0000256" key="3">
    <source>
        <dbReference type="ARBA" id="ARBA00022692"/>
    </source>
</evidence>
<feature type="region of interest" description="Disordered" evidence="12">
    <location>
        <begin position="344"/>
        <end position="363"/>
    </location>
</feature>
<gene>
    <name evidence="16" type="primary">LOC109483338</name>
</gene>
<dbReference type="PRINTS" id="PR00237">
    <property type="entry name" value="GPCRRHODOPSN"/>
</dbReference>
<feature type="transmembrane region" description="Helical" evidence="13">
    <location>
        <begin position="197"/>
        <end position="225"/>
    </location>
</feature>
<feature type="compositionally biased region" description="Basic and acidic residues" evidence="12">
    <location>
        <begin position="344"/>
        <end position="356"/>
    </location>
</feature>
<dbReference type="GeneID" id="109483338"/>
<dbReference type="PROSITE" id="PS00237">
    <property type="entry name" value="G_PROTEIN_RECEP_F1_1"/>
    <property type="match status" value="1"/>
</dbReference>
<keyword evidence="7" id="KW-0564">Palmitate</keyword>
<dbReference type="Gene3D" id="1.20.1070.10">
    <property type="entry name" value="Rhodopsin 7-helix transmembrane proteins"/>
    <property type="match status" value="1"/>
</dbReference>
<feature type="region of interest" description="Disordered" evidence="12">
    <location>
        <begin position="418"/>
        <end position="462"/>
    </location>
</feature>
<dbReference type="PANTHER" id="PTHR24229">
    <property type="entry name" value="NEUROPEPTIDES RECEPTOR"/>
    <property type="match status" value="1"/>
</dbReference>
<evidence type="ECO:0000313" key="15">
    <source>
        <dbReference type="Proteomes" id="UP000515135"/>
    </source>
</evidence>
<sequence>MATPTPSWAGLNMSWNQTNDNFTTTDELFPSGYLESIIIPVFYCVVSAIGLTGNTLVIYVVLRYAKLKTVTYMYIMNMACADDLFLMTLPFLAAYYALHNWPFGLVVCKVVLSVDALNQFTSIFCLVVMSFDRYLAVVHPVKSVGYRTPSMARYVNISVWAVALVMTLPVAIFATTNEGKKLPDGVSCNMHWPDKTIGSHAFTTFTFVCGFVVPLSIIVASYLLLTRRLRSLSNKTHSREKERAYRRIERLVYTVVFVFVVCWLPFHVFQIGSLAGLFEYIDDVNVESGIFHLVSALMYVNSCCNPLLYGYLDENIKRCIREATCSPVGSTPLGAPPVDLELRPEPSRSPRLEGRIDGVTTPHRTLTTGLTNYELTRSPRNSPSPSPRLARYILGREQTILLQHGMQHGTPPGLRAFLRPPTPSSLPEKEENGEVVETPPPKKPGKATDLHKSTENVATTAV</sequence>
<evidence type="ECO:0000256" key="10">
    <source>
        <dbReference type="ARBA" id="ARBA00023288"/>
    </source>
</evidence>
<evidence type="ECO:0000256" key="8">
    <source>
        <dbReference type="ARBA" id="ARBA00023170"/>
    </source>
</evidence>
<dbReference type="GO" id="GO:0043005">
    <property type="term" value="C:neuron projection"/>
    <property type="evidence" value="ECO:0007669"/>
    <property type="project" value="TreeGrafter"/>
</dbReference>
<evidence type="ECO:0000259" key="14">
    <source>
        <dbReference type="PROSITE" id="PS50262"/>
    </source>
</evidence>
<name>A0A6P5AF54_BRABE</name>
<evidence type="ECO:0000313" key="16">
    <source>
        <dbReference type="RefSeq" id="XP_019641887.1"/>
    </source>
</evidence>
<evidence type="ECO:0000256" key="1">
    <source>
        <dbReference type="ARBA" id="ARBA00004651"/>
    </source>
</evidence>
<comment type="similarity">
    <text evidence="11">Belongs to the G-protein coupled receptor 1 family.</text>
</comment>
<dbReference type="Proteomes" id="UP000515135">
    <property type="component" value="Unplaced"/>
</dbReference>
<dbReference type="GO" id="GO:0005886">
    <property type="term" value="C:plasma membrane"/>
    <property type="evidence" value="ECO:0007669"/>
    <property type="project" value="UniProtKB-SubCell"/>
</dbReference>
<keyword evidence="2" id="KW-1003">Cell membrane</keyword>
<feature type="transmembrane region" description="Helical" evidence="13">
    <location>
        <begin position="74"/>
        <end position="96"/>
    </location>
</feature>
<dbReference type="InterPro" id="IPR017452">
    <property type="entry name" value="GPCR_Rhodpsn_7TM"/>
</dbReference>
<dbReference type="GO" id="GO:0004985">
    <property type="term" value="F:G protein-coupled opioid receptor activity"/>
    <property type="evidence" value="ECO:0007669"/>
    <property type="project" value="InterPro"/>
</dbReference>
<keyword evidence="9 11" id="KW-0807">Transducer</keyword>
<dbReference type="Pfam" id="PF00001">
    <property type="entry name" value="7tm_1"/>
    <property type="match status" value="1"/>
</dbReference>
<dbReference type="PANTHER" id="PTHR24229:SF40">
    <property type="entry name" value="ALLATOSTATIN C RECEPTOR 1-RELATED"/>
    <property type="match status" value="1"/>
</dbReference>
<dbReference type="PRINTS" id="PR00384">
    <property type="entry name" value="OPIOIDR"/>
</dbReference>
<dbReference type="PROSITE" id="PS50262">
    <property type="entry name" value="G_PROTEIN_RECEP_F1_2"/>
    <property type="match status" value="1"/>
</dbReference>
<dbReference type="GO" id="GO:0007218">
    <property type="term" value="P:neuropeptide signaling pathway"/>
    <property type="evidence" value="ECO:0007669"/>
    <property type="project" value="TreeGrafter"/>
</dbReference>
<dbReference type="RefSeq" id="XP_019641887.1">
    <property type="nucleotide sequence ID" value="XM_019786328.1"/>
</dbReference>
<keyword evidence="6 13" id="KW-0472">Membrane</keyword>
<dbReference type="InterPro" id="IPR001418">
    <property type="entry name" value="Opioid_rcpt"/>
</dbReference>
<feature type="domain" description="G-protein coupled receptors family 1 profile" evidence="14">
    <location>
        <begin position="53"/>
        <end position="309"/>
    </location>
</feature>
<feature type="transmembrane region" description="Helical" evidence="13">
    <location>
        <begin position="37"/>
        <end position="62"/>
    </location>
</feature>
<dbReference type="AlphaFoldDB" id="A0A6P5AF54"/>